<protein>
    <submittedName>
        <fullName evidence="1">Uncharacterized protein</fullName>
    </submittedName>
</protein>
<accession>A0A6C0CE81</accession>
<organism evidence="1">
    <name type="scientific">viral metagenome</name>
    <dbReference type="NCBI Taxonomy" id="1070528"/>
    <lineage>
        <taxon>unclassified sequences</taxon>
        <taxon>metagenomes</taxon>
        <taxon>organismal metagenomes</taxon>
    </lineage>
</organism>
<sequence>MIRGDLLIYTKNGIKRLDHIYDNSKISPEIDEINQKNIKNYYLYKLKTIHNIDYSYLDANNKILCIQNLPYELKMNECKKFIEDNLSICSPKFVSVNNITDFDYIGYPLLNSEDNLNEDFDEVSNDDKYRFQGLILLGQNNFTLNNNINNNTIGFLNKYLHNNNIPYEIYNNNVTTTIKFNLKDVTNVDDINTLSLTNIRKVINGFCELNTTVNTTDKNVFYFLKYIFLQIGVLISAHYVNSYIIKIPNLAEKESNYFIYNNYIWSKVKKNVKTDKYNGQLFKLSLNQNILTEAGIISSAP</sequence>
<reference evidence="1" key="1">
    <citation type="journal article" date="2020" name="Nature">
        <title>Giant virus diversity and host interactions through global metagenomics.</title>
        <authorList>
            <person name="Schulz F."/>
            <person name="Roux S."/>
            <person name="Paez-Espino D."/>
            <person name="Jungbluth S."/>
            <person name="Walsh D.A."/>
            <person name="Denef V.J."/>
            <person name="McMahon K.D."/>
            <person name="Konstantinidis K.T."/>
            <person name="Eloe-Fadrosh E.A."/>
            <person name="Kyrpides N.C."/>
            <person name="Woyke T."/>
        </authorList>
    </citation>
    <scope>NUCLEOTIDE SEQUENCE</scope>
    <source>
        <strain evidence="1">GVMAG-M-3300020727-4</strain>
    </source>
</reference>
<evidence type="ECO:0000313" key="1">
    <source>
        <dbReference type="EMBL" id="QHT02878.1"/>
    </source>
</evidence>
<dbReference type="EMBL" id="MN739403">
    <property type="protein sequence ID" value="QHT02878.1"/>
    <property type="molecule type" value="Genomic_DNA"/>
</dbReference>
<dbReference type="AlphaFoldDB" id="A0A6C0CE81"/>
<name>A0A6C0CE81_9ZZZZ</name>
<proteinExistence type="predicted"/>